<dbReference type="AlphaFoldDB" id="A0A078B7H9"/>
<organism evidence="1 2">
    <name type="scientific">Stylonychia lemnae</name>
    <name type="common">Ciliate</name>
    <dbReference type="NCBI Taxonomy" id="5949"/>
    <lineage>
        <taxon>Eukaryota</taxon>
        <taxon>Sar</taxon>
        <taxon>Alveolata</taxon>
        <taxon>Ciliophora</taxon>
        <taxon>Intramacronucleata</taxon>
        <taxon>Spirotrichea</taxon>
        <taxon>Stichotrichia</taxon>
        <taxon>Sporadotrichida</taxon>
        <taxon>Oxytrichidae</taxon>
        <taxon>Stylonychinae</taxon>
        <taxon>Stylonychia</taxon>
    </lineage>
</organism>
<dbReference type="Proteomes" id="UP000039865">
    <property type="component" value="Unassembled WGS sequence"/>
</dbReference>
<protein>
    <submittedName>
        <fullName evidence="1">Uncharacterized protein</fullName>
    </submittedName>
</protein>
<keyword evidence="2" id="KW-1185">Reference proteome</keyword>
<dbReference type="InParanoid" id="A0A078B7H9"/>
<reference evidence="1 2" key="1">
    <citation type="submission" date="2014-06" db="EMBL/GenBank/DDBJ databases">
        <authorList>
            <person name="Swart Estienne"/>
        </authorList>
    </citation>
    <scope>NUCLEOTIDE SEQUENCE [LARGE SCALE GENOMIC DNA]</scope>
    <source>
        <strain evidence="1 2">130c</strain>
    </source>
</reference>
<accession>A0A078B7H9</accession>
<evidence type="ECO:0000313" key="1">
    <source>
        <dbReference type="EMBL" id="CDW89257.1"/>
    </source>
</evidence>
<sequence>MMKSFVKIENCFFVSCRRTIRAIKFIYIYIMARISELQSNYKSTHSPSVYGDPNFILNENQIINFSSPTLLMYIPQQFYVLSNKSCYLIYQSFKIIFEIKNGGCFELQKIAQSPLQLKYKFVKAKLSLSNGSQDSIQLETYLVIGSPPFTVRIDILNKVVQIWFCKYNWKLLVWLSYSYTQDLVKIEINKKPVFYLL</sequence>
<name>A0A078B7H9_STYLE</name>
<dbReference type="EMBL" id="CCKQ01017377">
    <property type="protein sequence ID" value="CDW89257.1"/>
    <property type="molecule type" value="Genomic_DNA"/>
</dbReference>
<proteinExistence type="predicted"/>
<gene>
    <name evidence="1" type="primary">Contig3830.g4096</name>
    <name evidence="1" type="ORF">STYLEM_18389</name>
</gene>
<evidence type="ECO:0000313" key="2">
    <source>
        <dbReference type="Proteomes" id="UP000039865"/>
    </source>
</evidence>